<dbReference type="RefSeq" id="WP_311939792.1">
    <property type="nucleotide sequence ID" value="NZ_JAVSCK010000003.1"/>
</dbReference>
<dbReference type="EMBL" id="JBHTLJ010000003">
    <property type="protein sequence ID" value="MFD1162890.1"/>
    <property type="molecule type" value="Genomic_DNA"/>
</dbReference>
<dbReference type="InterPro" id="IPR012657">
    <property type="entry name" value="23S_rRNA-intervening_sequence"/>
</dbReference>
<dbReference type="Pfam" id="PF05635">
    <property type="entry name" value="23S_rRNA_IVP"/>
    <property type="match status" value="1"/>
</dbReference>
<evidence type="ECO:0000313" key="1">
    <source>
        <dbReference type="EMBL" id="MFD1162890.1"/>
    </source>
</evidence>
<reference evidence="2" key="1">
    <citation type="journal article" date="2019" name="Int. J. Syst. Evol. Microbiol.">
        <title>The Global Catalogue of Microorganisms (GCM) 10K type strain sequencing project: providing services to taxonomists for standard genome sequencing and annotation.</title>
        <authorList>
            <consortium name="The Broad Institute Genomics Platform"/>
            <consortium name="The Broad Institute Genome Sequencing Center for Infectious Disease"/>
            <person name="Wu L."/>
            <person name="Ma J."/>
        </authorList>
    </citation>
    <scope>NUCLEOTIDE SEQUENCE [LARGE SCALE GENOMIC DNA]</scope>
    <source>
        <strain evidence="2">CCUG 63246</strain>
    </source>
</reference>
<protein>
    <submittedName>
        <fullName evidence="1">Four helix bundle protein</fullName>
    </submittedName>
</protein>
<dbReference type="SUPFAM" id="SSF158446">
    <property type="entry name" value="IVS-encoded protein-like"/>
    <property type="match status" value="1"/>
</dbReference>
<dbReference type="Proteomes" id="UP001597163">
    <property type="component" value="Unassembled WGS sequence"/>
</dbReference>
<dbReference type="InterPro" id="IPR036583">
    <property type="entry name" value="23S_rRNA_IVS_sf"/>
</dbReference>
<dbReference type="Gene3D" id="1.20.1440.60">
    <property type="entry name" value="23S rRNA-intervening sequence"/>
    <property type="match status" value="1"/>
</dbReference>
<dbReference type="PANTHER" id="PTHR38471:SF2">
    <property type="entry name" value="FOUR HELIX BUNDLE PROTEIN"/>
    <property type="match status" value="1"/>
</dbReference>
<accession>A0ABW3RCQ7</accession>
<proteinExistence type="predicted"/>
<dbReference type="NCBIfam" id="TIGR02436">
    <property type="entry name" value="four helix bundle protein"/>
    <property type="match status" value="1"/>
</dbReference>
<dbReference type="PANTHER" id="PTHR38471">
    <property type="entry name" value="FOUR HELIX BUNDLE PROTEIN"/>
    <property type="match status" value="1"/>
</dbReference>
<keyword evidence="2" id="KW-1185">Reference proteome</keyword>
<gene>
    <name evidence="1" type="ORF">ACFQ2E_10710</name>
</gene>
<name>A0ABW3RCQ7_9FLAO</name>
<sequence length="119" mass="13586">MSKSILKDKSYAFAIMVVKLSQILVSEKREFVLSKQFLRSGTAVGALIREAEFAQSKKDFVNKMSIALKEANETLYWLDLLKDTGYINEEEHQLHFVLNKELVAMLVSSIKTTKSNIQK</sequence>
<dbReference type="PIRSF" id="PIRSF035652">
    <property type="entry name" value="CHP02436"/>
    <property type="match status" value="1"/>
</dbReference>
<evidence type="ECO:0000313" key="2">
    <source>
        <dbReference type="Proteomes" id="UP001597163"/>
    </source>
</evidence>
<comment type="caution">
    <text evidence="1">The sequence shown here is derived from an EMBL/GenBank/DDBJ whole genome shotgun (WGS) entry which is preliminary data.</text>
</comment>
<organism evidence="1 2">
    <name type="scientific">Hwangdonia seohaensis</name>
    <dbReference type="NCBI Taxonomy" id="1240727"/>
    <lineage>
        <taxon>Bacteria</taxon>
        <taxon>Pseudomonadati</taxon>
        <taxon>Bacteroidota</taxon>
        <taxon>Flavobacteriia</taxon>
        <taxon>Flavobacteriales</taxon>
        <taxon>Flavobacteriaceae</taxon>
        <taxon>Hwangdonia</taxon>
    </lineage>
</organism>